<protein>
    <submittedName>
        <fullName evidence="1">Uncharacterized protein</fullName>
    </submittedName>
</protein>
<reference evidence="1 2" key="1">
    <citation type="submission" date="2019-02" db="EMBL/GenBank/DDBJ databases">
        <title>Opniocepnalus argus genome.</title>
        <authorList>
            <person name="Zhou C."/>
            <person name="Xiao S."/>
        </authorList>
    </citation>
    <scope>NUCLEOTIDE SEQUENCE [LARGE SCALE GENOMIC DNA]</scope>
    <source>
        <strain evidence="1">OARG1902GOOAL</strain>
        <tissue evidence="1">Muscle</tissue>
    </source>
</reference>
<evidence type="ECO:0000313" key="1">
    <source>
        <dbReference type="EMBL" id="KAF3704234.1"/>
    </source>
</evidence>
<organism evidence="1 2">
    <name type="scientific">Channa argus</name>
    <name type="common">Northern snakehead</name>
    <name type="synonym">Ophicephalus argus</name>
    <dbReference type="NCBI Taxonomy" id="215402"/>
    <lineage>
        <taxon>Eukaryota</taxon>
        <taxon>Metazoa</taxon>
        <taxon>Chordata</taxon>
        <taxon>Craniata</taxon>
        <taxon>Vertebrata</taxon>
        <taxon>Euteleostomi</taxon>
        <taxon>Actinopterygii</taxon>
        <taxon>Neopterygii</taxon>
        <taxon>Teleostei</taxon>
        <taxon>Neoteleostei</taxon>
        <taxon>Acanthomorphata</taxon>
        <taxon>Anabantaria</taxon>
        <taxon>Anabantiformes</taxon>
        <taxon>Channoidei</taxon>
        <taxon>Channidae</taxon>
        <taxon>Channa</taxon>
    </lineage>
</organism>
<reference evidence="2" key="2">
    <citation type="submission" date="2019-02" db="EMBL/GenBank/DDBJ databases">
        <title>Opniocepnalus argus Var Kimnra genome.</title>
        <authorList>
            <person name="Zhou C."/>
            <person name="Xiao S."/>
        </authorList>
    </citation>
    <scope>NUCLEOTIDE SEQUENCE [LARGE SCALE GENOMIC DNA]</scope>
</reference>
<sequence length="69" mass="7887">MPSDACMFLNVISCVYHIFHSTELNATESKELEMKNNTGTFSLCERRGRSDNENLCERRRGCLQVSEAL</sequence>
<dbReference type="Proteomes" id="UP000503349">
    <property type="component" value="Chromosome 20"/>
</dbReference>
<gene>
    <name evidence="1" type="ORF">EXN66_Car019923</name>
</gene>
<evidence type="ECO:0000313" key="2">
    <source>
        <dbReference type="Proteomes" id="UP000503349"/>
    </source>
</evidence>
<accession>A0A6G1QP27</accession>
<proteinExistence type="predicted"/>
<dbReference type="EMBL" id="CM015731">
    <property type="protein sequence ID" value="KAF3704234.1"/>
    <property type="molecule type" value="Genomic_DNA"/>
</dbReference>
<name>A0A6G1QP27_CHAAH</name>
<dbReference type="AlphaFoldDB" id="A0A6G1QP27"/>
<keyword evidence="2" id="KW-1185">Reference proteome</keyword>